<dbReference type="GO" id="GO:0016301">
    <property type="term" value="F:kinase activity"/>
    <property type="evidence" value="ECO:0007669"/>
    <property type="project" value="UniProtKB-KW"/>
</dbReference>
<dbReference type="InterPro" id="IPR011055">
    <property type="entry name" value="Dup_hybrid_motif"/>
</dbReference>
<evidence type="ECO:0000259" key="7">
    <source>
        <dbReference type="PROSITE" id="PS51093"/>
    </source>
</evidence>
<dbReference type="GO" id="GO:0005737">
    <property type="term" value="C:cytoplasm"/>
    <property type="evidence" value="ECO:0007669"/>
    <property type="project" value="UniProtKB-SubCell"/>
</dbReference>
<keyword evidence="4" id="KW-0808">Transferase</keyword>
<evidence type="ECO:0000256" key="5">
    <source>
        <dbReference type="ARBA" id="ARBA00022683"/>
    </source>
</evidence>
<organism evidence="8 9">
    <name type="scientific">Enterococcus villorum</name>
    <dbReference type="NCBI Taxonomy" id="112904"/>
    <lineage>
        <taxon>Bacteria</taxon>
        <taxon>Bacillati</taxon>
        <taxon>Bacillota</taxon>
        <taxon>Bacilli</taxon>
        <taxon>Lactobacillales</taxon>
        <taxon>Enterococcaceae</taxon>
        <taxon>Enterococcus</taxon>
    </lineage>
</organism>
<dbReference type="InterPro" id="IPR050890">
    <property type="entry name" value="PTS_EIIA_component"/>
</dbReference>
<dbReference type="Pfam" id="PF00358">
    <property type="entry name" value="PTS_EIIA_1"/>
    <property type="match status" value="1"/>
</dbReference>
<accession>A0A511J0L9</accession>
<evidence type="ECO:0000313" key="9">
    <source>
        <dbReference type="Proteomes" id="UP000321830"/>
    </source>
</evidence>
<dbReference type="Proteomes" id="UP000321830">
    <property type="component" value="Unassembled WGS sequence"/>
</dbReference>
<dbReference type="PANTHER" id="PTHR45008:SF1">
    <property type="entry name" value="PTS SYSTEM GLUCOSE-SPECIFIC EIIA COMPONENT"/>
    <property type="match status" value="1"/>
</dbReference>
<comment type="caution">
    <text evidence="8">The sequence shown here is derived from an EMBL/GenBank/DDBJ whole genome shotgun (WGS) entry which is preliminary data.</text>
</comment>
<dbReference type="PROSITE" id="PS51093">
    <property type="entry name" value="PTS_EIIA_TYPE_1"/>
    <property type="match status" value="1"/>
</dbReference>
<evidence type="ECO:0000256" key="2">
    <source>
        <dbReference type="ARBA" id="ARBA00022448"/>
    </source>
</evidence>
<feature type="domain" description="PTS EIIA type-1" evidence="7">
    <location>
        <begin position="1"/>
        <end position="92"/>
    </location>
</feature>
<dbReference type="InterPro" id="IPR001127">
    <property type="entry name" value="PTS_EIIA_1_perm"/>
</dbReference>
<name>A0A511J0L9_9ENTE</name>
<dbReference type="EMBL" id="BJWF01000007">
    <property type="protein sequence ID" value="GEL91552.1"/>
    <property type="molecule type" value="Genomic_DNA"/>
</dbReference>
<dbReference type="Gene3D" id="2.70.70.10">
    <property type="entry name" value="Glucose Permease (Domain IIA)"/>
    <property type="match status" value="1"/>
</dbReference>
<dbReference type="NCBIfam" id="TIGR00830">
    <property type="entry name" value="PTBA"/>
    <property type="match status" value="1"/>
</dbReference>
<evidence type="ECO:0000256" key="6">
    <source>
        <dbReference type="ARBA" id="ARBA00022777"/>
    </source>
</evidence>
<keyword evidence="5" id="KW-0598">Phosphotransferase system</keyword>
<reference evidence="8 9" key="1">
    <citation type="submission" date="2019-07" db="EMBL/GenBank/DDBJ databases">
        <title>Whole genome shotgun sequence of Enterococcus villorum NBRC 100699.</title>
        <authorList>
            <person name="Hosoyama A."/>
            <person name="Uohara A."/>
            <person name="Ohji S."/>
            <person name="Ichikawa N."/>
        </authorList>
    </citation>
    <scope>NUCLEOTIDE SEQUENCE [LARGE SCALE GENOMIC DNA]</scope>
    <source>
        <strain evidence="8 9">NBRC 100699</strain>
    </source>
</reference>
<keyword evidence="2" id="KW-0813">Transport</keyword>
<evidence type="ECO:0000256" key="3">
    <source>
        <dbReference type="ARBA" id="ARBA00022597"/>
    </source>
</evidence>
<proteinExistence type="predicted"/>
<comment type="subcellular location">
    <subcellularLocation>
        <location evidence="1">Cytoplasm</location>
    </subcellularLocation>
</comment>
<keyword evidence="3" id="KW-0762">Sugar transport</keyword>
<sequence>MIYPEKGEVRAPFDGTVMSLFPTKHAIGLVSNNGLELLIHIGLDTVQLDGNYFKEYVKQGDKVAQGELLLTFDIEAIESAGFSVETPVIITNSADYLTILQKQGIAAVNSGDELITAMT</sequence>
<dbReference type="PROSITE" id="PS00371">
    <property type="entry name" value="PTS_EIIA_TYPE_1_HIS"/>
    <property type="match status" value="1"/>
</dbReference>
<protein>
    <recommendedName>
        <fullName evidence="7">PTS EIIA type-1 domain-containing protein</fullName>
    </recommendedName>
</protein>
<dbReference type="PANTHER" id="PTHR45008">
    <property type="entry name" value="PTS SYSTEM GLUCOSE-SPECIFIC EIIA COMPONENT"/>
    <property type="match status" value="1"/>
</dbReference>
<evidence type="ECO:0000313" key="8">
    <source>
        <dbReference type="EMBL" id="GEL91552.1"/>
    </source>
</evidence>
<dbReference type="GO" id="GO:0009401">
    <property type="term" value="P:phosphoenolpyruvate-dependent sugar phosphotransferase system"/>
    <property type="evidence" value="ECO:0007669"/>
    <property type="project" value="UniProtKB-KW"/>
</dbReference>
<dbReference type="SUPFAM" id="SSF51261">
    <property type="entry name" value="Duplicated hybrid motif"/>
    <property type="match status" value="1"/>
</dbReference>
<keyword evidence="6" id="KW-0418">Kinase</keyword>
<dbReference type="AlphaFoldDB" id="A0A511J0L9"/>
<evidence type="ECO:0000256" key="4">
    <source>
        <dbReference type="ARBA" id="ARBA00022679"/>
    </source>
</evidence>
<gene>
    <name evidence="8" type="ORF">EVI01_08890</name>
</gene>
<evidence type="ECO:0000256" key="1">
    <source>
        <dbReference type="ARBA" id="ARBA00004496"/>
    </source>
</evidence>